<sequence>MGKGNGSLQNRIFGDKKLENPKHVFALVISTLKYKDYVMKIIKSSKIKESPGIKRLKLSDNMLCLLVYDLVFSKGRIQSGKHPIKDEILKHKTRLHSEFIKMKLKYKVTAIEDLPNVKGLDDETPVRWFRINTIKISVPEFFSSHEFFRKLQPSSGFKHIKEGMIYEDEFIPNLYGVHPREKIMDTQAYKGGEIIIQDRASCFPATILFSNFQPKEVIDGCAAPGNKTTHIASYLAQQPEKGLVYAFERDSRRVETLKKMCLTATGARDLIHITHEDFTKTRVEDFPNVEGLVMDPSCSGSGIFGRAIEDEQEKVEVDNERLERLGRFQFTIMRHALSFPNAKKVVYSTCSIHAQENERVVVDLLMDKDIGKKWELAPREIVIPSWERRGWSEEFTALAGKKTVEELAGGCVRSVPKEDGGIGFFAACFVRKDATDEDVTDEVSDGEASDDEASDVTETSNKSEAESEGESGGESEGESGEEAEWTGF</sequence>
<evidence type="ECO:0000313" key="1">
    <source>
        <dbReference type="EMBL" id="CAH6720854.1"/>
    </source>
</evidence>
<dbReference type="EMBL" id="CALSDN010000004">
    <property type="protein sequence ID" value="CAH6720854.1"/>
    <property type="molecule type" value="Genomic_DNA"/>
</dbReference>
<gene>
    <name evidence="1" type="ORF">CLIB1444_04S09428</name>
</gene>
<keyword evidence="2" id="KW-1185">Reference proteome</keyword>
<comment type="caution">
    <text evidence="1">The sequence shown here is derived from an EMBL/GenBank/DDBJ whole genome shotgun (WGS) entry which is preliminary data.</text>
</comment>
<organism evidence="1 2">
    <name type="scientific">[Candida] jaroonii</name>
    <dbReference type="NCBI Taxonomy" id="467808"/>
    <lineage>
        <taxon>Eukaryota</taxon>
        <taxon>Fungi</taxon>
        <taxon>Dikarya</taxon>
        <taxon>Ascomycota</taxon>
        <taxon>Saccharomycotina</taxon>
        <taxon>Pichiomycetes</taxon>
        <taxon>Debaryomycetaceae</taxon>
        <taxon>Yamadazyma</taxon>
    </lineage>
</organism>
<evidence type="ECO:0000313" key="2">
    <source>
        <dbReference type="Proteomes" id="UP001152531"/>
    </source>
</evidence>
<accession>A0ACA9Y822</accession>
<reference evidence="1" key="1">
    <citation type="submission" date="2022-06" db="EMBL/GenBank/DDBJ databases">
        <authorList>
            <person name="Legras J.-L."/>
            <person name="Devillers H."/>
            <person name="Grondin C."/>
        </authorList>
    </citation>
    <scope>NUCLEOTIDE SEQUENCE</scope>
    <source>
        <strain evidence="1">CLIB 1444</strain>
    </source>
</reference>
<proteinExistence type="predicted"/>
<name>A0ACA9Y822_9ASCO</name>
<protein>
    <submittedName>
        <fullName evidence="1">25S rRNA (Cytosine(2278)-C(5))-methyltransferase</fullName>
    </submittedName>
</protein>
<dbReference type="Proteomes" id="UP001152531">
    <property type="component" value="Unassembled WGS sequence"/>
</dbReference>